<gene>
    <name evidence="2" type="ORF">BG011_004478</name>
</gene>
<keyword evidence="3" id="KW-1185">Reference proteome</keyword>
<feature type="compositionally biased region" description="Polar residues" evidence="1">
    <location>
        <begin position="7"/>
        <end position="17"/>
    </location>
</feature>
<feature type="region of interest" description="Disordered" evidence="1">
    <location>
        <begin position="1"/>
        <end position="48"/>
    </location>
</feature>
<reference evidence="2" key="1">
    <citation type="journal article" date="2020" name="Fungal Divers.">
        <title>Resolving the Mortierellaceae phylogeny through synthesis of multi-gene phylogenetics and phylogenomics.</title>
        <authorList>
            <person name="Vandepol N."/>
            <person name="Liber J."/>
            <person name="Desiro A."/>
            <person name="Na H."/>
            <person name="Kennedy M."/>
            <person name="Barry K."/>
            <person name="Grigoriev I.V."/>
            <person name="Miller A.N."/>
            <person name="O'Donnell K."/>
            <person name="Stajich J.E."/>
            <person name="Bonito G."/>
        </authorList>
    </citation>
    <scope>NUCLEOTIDE SEQUENCE</scope>
    <source>
        <strain evidence="2">KOD948</strain>
    </source>
</reference>
<protein>
    <submittedName>
        <fullName evidence="2">Uncharacterized protein</fullName>
    </submittedName>
</protein>
<comment type="caution">
    <text evidence="2">The sequence shown here is derived from an EMBL/GenBank/DDBJ whole genome shotgun (WGS) entry which is preliminary data.</text>
</comment>
<dbReference type="EMBL" id="JAAAJA010000296">
    <property type="protein sequence ID" value="KAG0256487.1"/>
    <property type="molecule type" value="Genomic_DNA"/>
</dbReference>
<accession>A0A9P6PZY9</accession>
<proteinExistence type="predicted"/>
<sequence>MNKTQRRFPNTPQTSPVLDQDADQDADQAAGAQANNDNPNAHPDAGTELQAPDLMGVHKILMSYVPVRKPPHPLNSNGILLITSSSFIQAASIVHSRTSAYFRNESRIVLKLKDKNSKLPNIRFDKRQAYKSRVS</sequence>
<organism evidence="2 3">
    <name type="scientific">Mortierella polycephala</name>
    <dbReference type="NCBI Taxonomy" id="41804"/>
    <lineage>
        <taxon>Eukaryota</taxon>
        <taxon>Fungi</taxon>
        <taxon>Fungi incertae sedis</taxon>
        <taxon>Mucoromycota</taxon>
        <taxon>Mortierellomycotina</taxon>
        <taxon>Mortierellomycetes</taxon>
        <taxon>Mortierellales</taxon>
        <taxon>Mortierellaceae</taxon>
        <taxon>Mortierella</taxon>
    </lineage>
</organism>
<evidence type="ECO:0000313" key="3">
    <source>
        <dbReference type="Proteomes" id="UP000726737"/>
    </source>
</evidence>
<evidence type="ECO:0000256" key="1">
    <source>
        <dbReference type="SAM" id="MobiDB-lite"/>
    </source>
</evidence>
<dbReference type="AlphaFoldDB" id="A0A9P6PZY9"/>
<dbReference type="Proteomes" id="UP000726737">
    <property type="component" value="Unassembled WGS sequence"/>
</dbReference>
<feature type="compositionally biased region" description="Low complexity" evidence="1">
    <location>
        <begin position="27"/>
        <end position="44"/>
    </location>
</feature>
<evidence type="ECO:0000313" key="2">
    <source>
        <dbReference type="EMBL" id="KAG0256487.1"/>
    </source>
</evidence>
<name>A0A9P6PZY9_9FUNG</name>